<organism evidence="5 6">
    <name type="scientific">Macrostomum lignano</name>
    <dbReference type="NCBI Taxonomy" id="282301"/>
    <lineage>
        <taxon>Eukaryota</taxon>
        <taxon>Metazoa</taxon>
        <taxon>Spiralia</taxon>
        <taxon>Lophotrochozoa</taxon>
        <taxon>Platyhelminthes</taxon>
        <taxon>Rhabditophora</taxon>
        <taxon>Macrostomorpha</taxon>
        <taxon>Macrostomida</taxon>
        <taxon>Macrostomidae</taxon>
        <taxon>Macrostomum</taxon>
    </lineage>
</organism>
<dbReference type="InterPro" id="IPR050198">
    <property type="entry name" value="Non-receptor_tyrosine_kinases"/>
</dbReference>
<dbReference type="GO" id="GO:0005524">
    <property type="term" value="F:ATP binding"/>
    <property type="evidence" value="ECO:0007669"/>
    <property type="project" value="UniProtKB-KW"/>
</dbReference>
<feature type="region of interest" description="Disordered" evidence="3">
    <location>
        <begin position="1209"/>
        <end position="1228"/>
    </location>
</feature>
<dbReference type="PROSITE" id="PS00109">
    <property type="entry name" value="PROTEIN_KINASE_TYR"/>
    <property type="match status" value="1"/>
</dbReference>
<dbReference type="Pfam" id="PF07714">
    <property type="entry name" value="PK_Tyr_Ser-Thr"/>
    <property type="match status" value="1"/>
</dbReference>
<evidence type="ECO:0000313" key="6">
    <source>
        <dbReference type="WBParaSite" id="maker-uti_cns_0005034-snap-gene-0.2-mRNA-1"/>
    </source>
</evidence>
<feature type="region of interest" description="Disordered" evidence="3">
    <location>
        <begin position="986"/>
        <end position="1007"/>
    </location>
</feature>
<dbReference type="Proteomes" id="UP000095280">
    <property type="component" value="Unplaced"/>
</dbReference>
<feature type="region of interest" description="Disordered" evidence="3">
    <location>
        <begin position="1338"/>
        <end position="1358"/>
    </location>
</feature>
<dbReference type="GO" id="GO:0004672">
    <property type="term" value="F:protein kinase activity"/>
    <property type="evidence" value="ECO:0007669"/>
    <property type="project" value="InterPro"/>
</dbReference>
<keyword evidence="5" id="KW-1185">Reference proteome</keyword>
<dbReference type="InterPro" id="IPR008266">
    <property type="entry name" value="Tyr_kinase_AS"/>
</dbReference>
<evidence type="ECO:0000259" key="4">
    <source>
        <dbReference type="PROSITE" id="PS50011"/>
    </source>
</evidence>
<keyword evidence="1" id="KW-0547">Nucleotide-binding</keyword>
<proteinExistence type="predicted"/>
<reference evidence="6" key="1">
    <citation type="submission" date="2016-11" db="UniProtKB">
        <authorList>
            <consortium name="WormBaseParasite"/>
        </authorList>
    </citation>
    <scope>IDENTIFICATION</scope>
</reference>
<evidence type="ECO:0000256" key="2">
    <source>
        <dbReference type="ARBA" id="ARBA00022840"/>
    </source>
</evidence>
<dbReference type="PANTHER" id="PTHR24418">
    <property type="entry name" value="TYROSINE-PROTEIN KINASE"/>
    <property type="match status" value="1"/>
</dbReference>
<feature type="region of interest" description="Disordered" evidence="3">
    <location>
        <begin position="1022"/>
        <end position="1104"/>
    </location>
</feature>
<dbReference type="SUPFAM" id="SSF56112">
    <property type="entry name" value="Protein kinase-like (PK-like)"/>
    <property type="match status" value="2"/>
</dbReference>
<protein>
    <submittedName>
        <fullName evidence="6">Protein kinase domain-containing protein</fullName>
    </submittedName>
</protein>
<evidence type="ECO:0000313" key="5">
    <source>
        <dbReference type="Proteomes" id="UP000095280"/>
    </source>
</evidence>
<sequence>LAGLTPAADGAASCLSLAASTRSSGDIPAGVKRLHTLLHRRYLAGRKRRLSPDVSVDYRAVSKRRWSEFKPWYQERQRQLLQLTASHRSEGSGDSTSRRCVGASFLQTFLEIVLANEPLRLKLDKALCRLPLDEFSGCLNSCLSQTVHWKQLMCQDGFARLARLSWEPPHTAIGVFPTIPSLDAEPRQQQQRRPKQAELHCLRLLANDSRAVFCEFTSNADKDYNVMAFSSEWEALAMAWYLQRHRLLAVSFSQSMLEPDGALESRLLLPKLLQLYRPVLGIAPFIPGRGPDPEQQCEFNLQLTAFNCSDPEQPRLTLSDPSDGNKAHQVGWMADPTLAARASCGRLLQGLLSDVLPMDGFAVRPDTLPVLKPNEFQVLTDNHHENRQVVRISLTSNKFHLPSRLVLKRIPSFNNFAKTRRLMSLASQSCRLNCAHINPVLALTLEPEFGIISELRLASCATLLASRQRKVHFTVAHLVSMLRQCLSALLYLLRQTCSDSRHHNNIKLSNILIDYLDSNAINVRLCDLACPASTQESVANDLNKLHHCLYDELLCNDSHGGASACSECSLLLPVMRLVKAKAAPQGNEEACLLELVAETNALDKTEIREVFLTLCFPESDGQCLGVSEIPQHLQFNPSDLLLTGEKLGSGCFGSVLNGRRVSVAVKTLRSDASNSQFVKEVLTQASLPKHENILELLKVSEGEQQLITPYMEMALDKYLASHRSQLCSPNGRALDFLRQIASGMRFLSDYGVFHCDLAARNVLMENLSPGPPRLKIGDFGLSGMFQKRADAEYLYYTLPKDNRKFPMYILPPTDLQTKIYPTTDSWSFGTLIWEMFSHIPVLEAFYVNPSRDNGPLHLVEYVKKKPQKYLLPLDSVPPRLQGLVQRCWEPDHIARISLQDIYSFLHNDVQAIFTEPNGIEKKLIIAGSFSCTANQGRPADAARRRRRPPIPLAPGDQRLPLKWCRSGGPVGLACSAVLLTDGGEEISSSGVPEVPGEQRDALGPANVGENRVWPEETVAREAAMPGEGHANCSEVSAVEPEEGSTQERRGAGDGSTGLPTIPGVVPPAEMLGVSPALNAGIDHRGGDGGSRARPQQRAGGASLGQQVSALVAEEAGVARDPSELHLRKPVELGVAVQDGPGAGGAAAEGPKGCLAVRVKNKFPAAKLPSAQLCRAGADGKHLALKNTGVEPSSALDFVESVEVALDAQAASPHEAGVTDRGADDGSGSCTKTRPGSCCSVVRIRLTDAATQCWVLICRHQVAAGISADRLRVGVAGVHGLFFSKRPPVGRKAIGSVRRPSPTSHGVLRFRLAQCPGAASRLGRRVRLQSALPRGVGPSWDVPTLPGRTGAPRRPGDLSPQLGDFGGTDCLSCALVQAASLGAARRASVSALSSALGFTRAAVLPGGAVCFGSLSRSSRLGPGCFGIPPALLTPRGGSASMAVKPVPSVRLRVSCTTRPAAGSSRLTASSPFRSSSAEVTTLLAGTQIRCLLVRGRSSSLQKARLRSQLCSAAAQGAADPNWEASAAAGRWPLAPVRLPPSLARLALLSRRRAAPEVVLSCLAAGVAGVFSEAPLRVGSTGLAEASPMVAGGMAAESTAPAEAGGTVSSTAGWVLRTRGPGGNSPGLAVCTDWNRIPGVRVLEFRERS</sequence>
<feature type="domain" description="Protein kinase" evidence="4">
    <location>
        <begin position="641"/>
        <end position="905"/>
    </location>
</feature>
<accession>A0A1I8HA49</accession>
<dbReference type="InterPro" id="IPR000719">
    <property type="entry name" value="Prot_kinase_dom"/>
</dbReference>
<dbReference type="WBParaSite" id="maker-uti_cns_0005034-snap-gene-0.2-mRNA-1">
    <property type="protein sequence ID" value="maker-uti_cns_0005034-snap-gene-0.2-mRNA-1"/>
    <property type="gene ID" value="maker-uti_cns_0005034-snap-gene-0.2"/>
</dbReference>
<dbReference type="InterPro" id="IPR001245">
    <property type="entry name" value="Ser-Thr/Tyr_kinase_cat_dom"/>
</dbReference>
<evidence type="ECO:0000256" key="3">
    <source>
        <dbReference type="SAM" id="MobiDB-lite"/>
    </source>
</evidence>
<dbReference type="PROSITE" id="PS50011">
    <property type="entry name" value="PROTEIN_KINASE_DOM"/>
    <property type="match status" value="1"/>
</dbReference>
<dbReference type="InterPro" id="IPR011009">
    <property type="entry name" value="Kinase-like_dom_sf"/>
</dbReference>
<evidence type="ECO:0000256" key="1">
    <source>
        <dbReference type="ARBA" id="ARBA00022741"/>
    </source>
</evidence>
<dbReference type="Gene3D" id="1.10.510.10">
    <property type="entry name" value="Transferase(Phosphotransferase) domain 1"/>
    <property type="match status" value="2"/>
</dbReference>
<name>A0A1I8HA49_9PLAT</name>
<keyword evidence="2" id="KW-0067">ATP-binding</keyword>